<evidence type="ECO:0000313" key="1">
    <source>
        <dbReference type="EMBL" id="KAJ6702832.1"/>
    </source>
</evidence>
<dbReference type="EMBL" id="JAPFFL010000009">
    <property type="protein sequence ID" value="KAJ6702832.1"/>
    <property type="molecule type" value="Genomic_DNA"/>
</dbReference>
<sequence length="100" mass="10221">VSRDIGLNHFLAKDVSKSEKSPSILILLQQALPPGAYSSVKLSPVAGNVASSSSASISATESAVAGAAAMSFDHPNFPGNEAQSLAILLNPCTCWGHNSL</sequence>
<proteinExistence type="predicted"/>
<organism evidence="1 2">
    <name type="scientific">Salix viminalis</name>
    <name type="common">Common osier</name>
    <name type="synonym">Basket willow</name>
    <dbReference type="NCBI Taxonomy" id="40686"/>
    <lineage>
        <taxon>Eukaryota</taxon>
        <taxon>Viridiplantae</taxon>
        <taxon>Streptophyta</taxon>
        <taxon>Embryophyta</taxon>
        <taxon>Tracheophyta</taxon>
        <taxon>Spermatophyta</taxon>
        <taxon>Magnoliopsida</taxon>
        <taxon>eudicotyledons</taxon>
        <taxon>Gunneridae</taxon>
        <taxon>Pentapetalae</taxon>
        <taxon>rosids</taxon>
        <taxon>fabids</taxon>
        <taxon>Malpighiales</taxon>
        <taxon>Salicaceae</taxon>
        <taxon>Saliceae</taxon>
        <taxon>Salix</taxon>
    </lineage>
</organism>
<protein>
    <submittedName>
        <fullName evidence="1">Uncharacterized protein</fullName>
    </submittedName>
</protein>
<accession>A0A9Q0QAI4</accession>
<reference evidence="1" key="1">
    <citation type="submission" date="2022-11" db="EMBL/GenBank/DDBJ databases">
        <authorList>
            <person name="Hyden B.L."/>
            <person name="Feng K."/>
            <person name="Yates T."/>
            <person name="Jawdy S."/>
            <person name="Smart L.B."/>
            <person name="Muchero W."/>
        </authorList>
    </citation>
    <scope>NUCLEOTIDE SEQUENCE</scope>
    <source>
        <tissue evidence="1">Shoot tip</tissue>
    </source>
</reference>
<dbReference type="AlphaFoldDB" id="A0A9Q0QAI4"/>
<name>A0A9Q0QAI4_SALVM</name>
<reference evidence="1" key="2">
    <citation type="journal article" date="2023" name="Int. J. Mol. Sci.">
        <title>De Novo Assembly and Annotation of 11 Diverse Shrub Willow (Salix) Genomes Reveals Novel Gene Organization in Sex-Linked Regions.</title>
        <authorList>
            <person name="Hyden B."/>
            <person name="Feng K."/>
            <person name="Yates T.B."/>
            <person name="Jawdy S."/>
            <person name="Cereghino C."/>
            <person name="Smart L.B."/>
            <person name="Muchero W."/>
        </authorList>
    </citation>
    <scope>NUCLEOTIDE SEQUENCE [LARGE SCALE GENOMIC DNA]</scope>
    <source>
        <tissue evidence="1">Shoot tip</tissue>
    </source>
</reference>
<dbReference type="Proteomes" id="UP001151529">
    <property type="component" value="Chromosome 3"/>
</dbReference>
<feature type="non-terminal residue" evidence="1">
    <location>
        <position position="100"/>
    </location>
</feature>
<gene>
    <name evidence="1" type="ORF">OIU85_028858</name>
</gene>
<evidence type="ECO:0000313" key="2">
    <source>
        <dbReference type="Proteomes" id="UP001151529"/>
    </source>
</evidence>
<comment type="caution">
    <text evidence="1">The sequence shown here is derived from an EMBL/GenBank/DDBJ whole genome shotgun (WGS) entry which is preliminary data.</text>
</comment>
<keyword evidence="2" id="KW-1185">Reference proteome</keyword>